<dbReference type="InterPro" id="IPR013751">
    <property type="entry name" value="ACP_syn_III_N"/>
</dbReference>
<gene>
    <name evidence="5" type="ORF">LL252_08060</name>
</gene>
<dbReference type="Pfam" id="PF08541">
    <property type="entry name" value="ACP_syn_III_C"/>
    <property type="match status" value="1"/>
</dbReference>
<sequence>MTHSVVISGTGLWTPEQSITNDELVASFNEYVERHNREHAAAIEAGEREALTPSNSAFIEKASGIKQRYVLDKEGILDPDRLCPNIPERGDEELSVQAEIAVKAARQALDNAGLGPDDLDAVLVACSNMQRAYPAMAVEVQQALGMEHGWGYDMNVACSSATFGIQAGVDAIRNGSARRVLMVNPEICSGHLAWQDRDCHFIFGDVATAVILERAEDATSATQWEVLGTRLQTRFSNNIRNNFGFLNRADPSGVGARDKLFRQEGRKVFKEVCPMVAEQITSHLSDLQVPVSDVKRMWLHQANLSMNEFIARRVLGRDASREEAPVILDDYANTSSAGSIIAFHKYNTDLEAGTHGVICSFGAGYSIGSVVVNRVR</sequence>
<dbReference type="NCBIfam" id="NF005703">
    <property type="entry name" value="PRK07515.1"/>
    <property type="match status" value="1"/>
</dbReference>
<keyword evidence="2" id="KW-0012">Acyltransferase</keyword>
<evidence type="ECO:0000259" key="4">
    <source>
        <dbReference type="Pfam" id="PF08545"/>
    </source>
</evidence>
<dbReference type="InterPro" id="IPR016039">
    <property type="entry name" value="Thiolase-like"/>
</dbReference>
<proteinExistence type="predicted"/>
<dbReference type="EMBL" id="JAJGNA010000007">
    <property type="protein sequence ID" value="MCC4308525.1"/>
    <property type="molecule type" value="Genomic_DNA"/>
</dbReference>
<keyword evidence="1" id="KW-0808">Transferase</keyword>
<reference evidence="5" key="1">
    <citation type="submission" date="2021-10" db="EMBL/GenBank/DDBJ databases">
        <title>The diversity and Nitrogen Metabolism of Culturable Nitrate-Utilizing Bacteria Within the Oxygen Minimum Zone of the Changjiang (Yangtze River)Estuary.</title>
        <authorList>
            <person name="Zhang D."/>
            <person name="Zheng J."/>
            <person name="Liu S."/>
            <person name="He W."/>
        </authorList>
    </citation>
    <scope>NUCLEOTIDE SEQUENCE</scope>
    <source>
        <strain evidence="5">FXH-223</strain>
    </source>
</reference>
<dbReference type="GO" id="GO:0006633">
    <property type="term" value="P:fatty acid biosynthetic process"/>
    <property type="evidence" value="ECO:0007669"/>
    <property type="project" value="InterPro"/>
</dbReference>
<protein>
    <submittedName>
        <fullName evidence="5">Beta-ketoacyl-ACP synthase III</fullName>
    </submittedName>
</protein>
<dbReference type="AlphaFoldDB" id="A0A9Q3ULQ2"/>
<evidence type="ECO:0000313" key="5">
    <source>
        <dbReference type="EMBL" id="MCC4308525.1"/>
    </source>
</evidence>
<evidence type="ECO:0000313" key="6">
    <source>
        <dbReference type="Proteomes" id="UP001108027"/>
    </source>
</evidence>
<feature type="domain" description="Beta-ketoacyl-[acyl-carrier-protein] synthase III N-terminal" evidence="4">
    <location>
        <begin position="152"/>
        <end position="219"/>
    </location>
</feature>
<dbReference type="GO" id="GO:0044550">
    <property type="term" value="P:secondary metabolite biosynthetic process"/>
    <property type="evidence" value="ECO:0007669"/>
    <property type="project" value="TreeGrafter"/>
</dbReference>
<evidence type="ECO:0000256" key="1">
    <source>
        <dbReference type="ARBA" id="ARBA00022679"/>
    </source>
</evidence>
<dbReference type="Pfam" id="PF08545">
    <property type="entry name" value="ACP_syn_III"/>
    <property type="match status" value="1"/>
</dbReference>
<keyword evidence="6" id="KW-1185">Reference proteome</keyword>
<evidence type="ECO:0000259" key="3">
    <source>
        <dbReference type="Pfam" id="PF08541"/>
    </source>
</evidence>
<dbReference type="GO" id="GO:0004315">
    <property type="term" value="F:3-oxoacyl-[acyl-carrier-protein] synthase activity"/>
    <property type="evidence" value="ECO:0007669"/>
    <property type="project" value="InterPro"/>
</dbReference>
<dbReference type="Proteomes" id="UP001108027">
    <property type="component" value="Unassembled WGS sequence"/>
</dbReference>
<name>A0A9Q3ULQ2_9GAMM</name>
<dbReference type="PANTHER" id="PTHR34069">
    <property type="entry name" value="3-OXOACYL-[ACYL-CARRIER-PROTEIN] SYNTHASE 3"/>
    <property type="match status" value="1"/>
</dbReference>
<dbReference type="CDD" id="cd00830">
    <property type="entry name" value="KAS_III"/>
    <property type="match status" value="1"/>
</dbReference>
<feature type="domain" description="Beta-ketoacyl-[acyl-carrier-protein] synthase III C-terminal" evidence="3">
    <location>
        <begin position="286"/>
        <end position="373"/>
    </location>
</feature>
<evidence type="ECO:0000256" key="2">
    <source>
        <dbReference type="ARBA" id="ARBA00023315"/>
    </source>
</evidence>
<dbReference type="PANTHER" id="PTHR34069:SF2">
    <property type="entry name" value="BETA-KETOACYL-[ACYL-CARRIER-PROTEIN] SYNTHASE III"/>
    <property type="match status" value="1"/>
</dbReference>
<dbReference type="SUPFAM" id="SSF53901">
    <property type="entry name" value="Thiolase-like"/>
    <property type="match status" value="1"/>
</dbReference>
<organism evidence="5 6">
    <name type="scientific">Alloalcanivorax marinus</name>
    <dbReference type="NCBI Taxonomy" id="1177169"/>
    <lineage>
        <taxon>Bacteria</taxon>
        <taxon>Pseudomonadati</taxon>
        <taxon>Pseudomonadota</taxon>
        <taxon>Gammaproteobacteria</taxon>
        <taxon>Oceanospirillales</taxon>
        <taxon>Alcanivoracaceae</taxon>
        <taxon>Alloalcanivorax</taxon>
    </lineage>
</organism>
<dbReference type="RefSeq" id="WP_204427951.1">
    <property type="nucleotide sequence ID" value="NZ_ARXL01000006.1"/>
</dbReference>
<comment type="caution">
    <text evidence="5">The sequence shown here is derived from an EMBL/GenBank/DDBJ whole genome shotgun (WGS) entry which is preliminary data.</text>
</comment>
<dbReference type="InterPro" id="IPR013747">
    <property type="entry name" value="ACP_syn_III_C"/>
</dbReference>
<dbReference type="Gene3D" id="3.40.47.10">
    <property type="match status" value="2"/>
</dbReference>
<accession>A0A9Q3ULQ2</accession>